<feature type="binding site" evidence="8">
    <location>
        <position position="42"/>
    </location>
    <ligand>
        <name>[4Fe-4S] cluster</name>
        <dbReference type="ChEBI" id="CHEBI:49883"/>
        <label>1</label>
    </ligand>
</feature>
<feature type="binding site" evidence="8">
    <location>
        <position position="68"/>
    </location>
    <ligand>
        <name>[4Fe-4S] cluster</name>
        <dbReference type="ChEBI" id="CHEBI:49883"/>
        <label>2</label>
    </ligand>
</feature>
<evidence type="ECO:0000313" key="11">
    <source>
        <dbReference type="Proteomes" id="UP000321124"/>
    </source>
</evidence>
<keyword evidence="6 8" id="KW-0408">Iron</keyword>
<evidence type="ECO:0000256" key="7">
    <source>
        <dbReference type="ARBA" id="ARBA00023014"/>
    </source>
</evidence>
<feature type="domain" description="4Fe-4S ferredoxin-type" evidence="9">
    <location>
        <begin position="26"/>
        <end position="56"/>
    </location>
</feature>
<dbReference type="PANTHER" id="PTHR43687:SF6">
    <property type="entry name" value="L-ASPARTATE SEMIALDEHYDE SULFURTRANSFERASE IRON-SULFUR SUBUNIT"/>
    <property type="match status" value="1"/>
</dbReference>
<feature type="domain" description="4Fe-4S ferredoxin-type" evidence="9">
    <location>
        <begin position="59"/>
        <end position="89"/>
    </location>
</feature>
<comment type="similarity">
    <text evidence="8">Belongs to the NapF family.</text>
</comment>
<dbReference type="PANTHER" id="PTHR43687">
    <property type="entry name" value="ADENYLYLSULFATE REDUCTASE, BETA SUBUNIT"/>
    <property type="match status" value="1"/>
</dbReference>
<organism evidence="10 11">
    <name type="scientific">Shewanella decolorationis</name>
    <dbReference type="NCBI Taxonomy" id="256839"/>
    <lineage>
        <taxon>Bacteria</taxon>
        <taxon>Pseudomonadati</taxon>
        <taxon>Pseudomonadota</taxon>
        <taxon>Gammaproteobacteria</taxon>
        <taxon>Alteromonadales</taxon>
        <taxon>Shewanellaceae</taxon>
        <taxon>Shewanella</taxon>
    </lineage>
</organism>
<keyword evidence="8" id="KW-0963">Cytoplasm</keyword>
<feature type="binding site" evidence="8">
    <location>
        <position position="46"/>
    </location>
    <ligand>
        <name>[4Fe-4S] cluster</name>
        <dbReference type="ChEBI" id="CHEBI:49883"/>
        <label>1</label>
    </ligand>
</feature>
<keyword evidence="1" id="KW-0813">Transport</keyword>
<proteinExistence type="inferred from homology"/>
<evidence type="ECO:0000256" key="6">
    <source>
        <dbReference type="ARBA" id="ARBA00023004"/>
    </source>
</evidence>
<keyword evidence="4 8" id="KW-0677">Repeat</keyword>
<feature type="binding site" evidence="8">
    <location>
        <position position="140"/>
    </location>
    <ligand>
        <name>[4Fe-4S] cluster</name>
        <dbReference type="ChEBI" id="CHEBI:49883"/>
        <label>3</label>
    </ligand>
</feature>
<dbReference type="CDD" id="cd10564">
    <property type="entry name" value="NapF_like"/>
    <property type="match status" value="1"/>
</dbReference>
<sequence length="163" mass="18038">MTESINHSRRNLFSRRKSSAIRPPWVREGIEFTDICTRCSACITACETKIIFKGDGGFPEVSFKDNECTFCRQCVSVCPEDKLFDLTQTPWQHKAVIQDNCLTYQGIWCQSCKDACEPRAISFTLSVGNAPMPKIDSELCTGCGACVAPCPSLAISIKPVESL</sequence>
<dbReference type="InterPro" id="IPR017900">
    <property type="entry name" value="4Fe4S_Fe_S_CS"/>
</dbReference>
<keyword evidence="3 8" id="KW-0479">Metal-binding</keyword>
<evidence type="ECO:0000256" key="8">
    <source>
        <dbReference type="HAMAP-Rule" id="MF_02201"/>
    </source>
</evidence>
<evidence type="ECO:0000256" key="1">
    <source>
        <dbReference type="ARBA" id="ARBA00022448"/>
    </source>
</evidence>
<feature type="binding site" evidence="8">
    <location>
        <position position="71"/>
    </location>
    <ligand>
        <name>[4Fe-4S] cluster</name>
        <dbReference type="ChEBI" id="CHEBI:49883"/>
        <label>2</label>
    </ligand>
</feature>
<dbReference type="GO" id="GO:0005737">
    <property type="term" value="C:cytoplasm"/>
    <property type="evidence" value="ECO:0007669"/>
    <property type="project" value="UniProtKB-SubCell"/>
</dbReference>
<feature type="binding site" evidence="8">
    <location>
        <position position="78"/>
    </location>
    <ligand>
        <name>[4Fe-4S] cluster</name>
        <dbReference type="ChEBI" id="CHEBI:49883"/>
        <label>2</label>
    </ligand>
</feature>
<dbReference type="NCBIfam" id="TIGR00402">
    <property type="entry name" value="napF"/>
    <property type="match status" value="1"/>
</dbReference>
<evidence type="ECO:0000256" key="3">
    <source>
        <dbReference type="ARBA" id="ARBA00022723"/>
    </source>
</evidence>
<dbReference type="RefSeq" id="WP_208659417.1">
    <property type="nucleotide sequence ID" value="NZ_CP031775.2"/>
</dbReference>
<comment type="subunit">
    <text evidence="8">Interacts with the cytoplasmic NapA precursor.</text>
</comment>
<feature type="binding site" evidence="8">
    <location>
        <position position="39"/>
    </location>
    <ligand>
        <name>[4Fe-4S] cluster</name>
        <dbReference type="ChEBI" id="CHEBI:49883"/>
        <label>1</label>
    </ligand>
</feature>
<evidence type="ECO:0000313" key="10">
    <source>
        <dbReference type="EMBL" id="QDZ91625.1"/>
    </source>
</evidence>
<gene>
    <name evidence="8 10" type="primary">napF</name>
    <name evidence="10" type="ORF">D0436_14840</name>
</gene>
<keyword evidence="2 8" id="KW-0004">4Fe-4S</keyword>
<dbReference type="SUPFAM" id="SSF54862">
    <property type="entry name" value="4Fe-4S ferredoxins"/>
    <property type="match status" value="1"/>
</dbReference>
<dbReference type="Proteomes" id="UP000321124">
    <property type="component" value="Chromosome"/>
</dbReference>
<comment type="subcellular location">
    <subcellularLocation>
        <location evidence="8">Cytoplasm</location>
    </subcellularLocation>
</comment>
<reference evidence="10 11" key="1">
    <citation type="journal article" date="2019" name="Ecotoxicol. Environ. Saf.">
        <title>Microbial characterization of heavy metal resistant bacterial strains isolated from an electroplating wastewater treatment plant.</title>
        <authorList>
            <person name="Cai X."/>
            <person name="Zheng X."/>
            <person name="Zhang D."/>
            <person name="Iqbal W."/>
            <person name="Liu C."/>
            <person name="Yang B."/>
            <person name="Zhao X."/>
            <person name="Lu X."/>
            <person name="Mao Y."/>
        </authorList>
    </citation>
    <scope>NUCLEOTIDE SEQUENCE [LARGE SCALE GENOMIC DNA]</scope>
    <source>
        <strain evidence="10 11">Ni1-3</strain>
    </source>
</reference>
<protein>
    <recommendedName>
        <fullName evidence="8">Ferredoxin-type protein NapF</fullName>
    </recommendedName>
</protein>
<feature type="binding site" evidence="8">
    <location>
        <position position="146"/>
    </location>
    <ligand>
        <name>[4Fe-4S] cluster</name>
        <dbReference type="ChEBI" id="CHEBI:49883"/>
        <label>3</label>
    </ligand>
</feature>
<dbReference type="GO" id="GO:0051539">
    <property type="term" value="F:4 iron, 4 sulfur cluster binding"/>
    <property type="evidence" value="ECO:0007669"/>
    <property type="project" value="UniProtKB-UniRule"/>
</dbReference>
<dbReference type="Gene3D" id="3.30.70.20">
    <property type="match status" value="2"/>
</dbReference>
<comment type="function">
    <text evidence="8">Could be involved in the maturation of NapA, the catalytic subunit of the periplasmic nitrate reductase, before its export into the periplasm.</text>
</comment>
<comment type="cofactor">
    <cofactor evidence="8">
        <name>[4Fe-4S] cluster</name>
        <dbReference type="ChEBI" id="CHEBI:49883"/>
    </cofactor>
</comment>
<name>A0A5B8QZ47_9GAMM</name>
<dbReference type="EMBL" id="CP031775">
    <property type="protein sequence ID" value="QDZ91625.1"/>
    <property type="molecule type" value="Genomic_DNA"/>
</dbReference>
<feature type="domain" description="4Fe-4S ferredoxin-type" evidence="9">
    <location>
        <begin position="131"/>
        <end position="160"/>
    </location>
</feature>
<dbReference type="InterPro" id="IPR050572">
    <property type="entry name" value="Fe-S_Ferredoxin"/>
</dbReference>
<feature type="binding site" evidence="8">
    <location>
        <position position="36"/>
    </location>
    <ligand>
        <name>[4Fe-4S] cluster</name>
        <dbReference type="ChEBI" id="CHEBI:49883"/>
        <label>1</label>
    </ligand>
</feature>
<evidence type="ECO:0000256" key="4">
    <source>
        <dbReference type="ARBA" id="ARBA00022737"/>
    </source>
</evidence>
<dbReference type="PROSITE" id="PS00198">
    <property type="entry name" value="4FE4S_FER_1"/>
    <property type="match status" value="1"/>
</dbReference>
<feature type="binding site" evidence="8">
    <location>
        <position position="74"/>
    </location>
    <ligand>
        <name>[4Fe-4S] cluster</name>
        <dbReference type="ChEBI" id="CHEBI:49883"/>
        <label>2</label>
    </ligand>
</feature>
<dbReference type="InterPro" id="IPR004496">
    <property type="entry name" value="NapF"/>
</dbReference>
<dbReference type="GO" id="GO:0046872">
    <property type="term" value="F:metal ion binding"/>
    <property type="evidence" value="ECO:0007669"/>
    <property type="project" value="UniProtKB-KW"/>
</dbReference>
<evidence type="ECO:0000256" key="5">
    <source>
        <dbReference type="ARBA" id="ARBA00022982"/>
    </source>
</evidence>
<accession>A0A5B8QZ47</accession>
<feature type="binding site" evidence="8">
    <location>
        <position position="150"/>
    </location>
    <ligand>
        <name>[4Fe-4S] cluster</name>
        <dbReference type="ChEBI" id="CHEBI:49883"/>
        <label>3</label>
    </ligand>
</feature>
<dbReference type="HAMAP" id="MF_02201">
    <property type="entry name" value="NapF"/>
    <property type="match status" value="1"/>
</dbReference>
<dbReference type="KEGG" id="sdeo:D0436_14840"/>
<evidence type="ECO:0000259" key="9">
    <source>
        <dbReference type="PROSITE" id="PS51379"/>
    </source>
</evidence>
<dbReference type="Pfam" id="PF00037">
    <property type="entry name" value="Fer4"/>
    <property type="match status" value="1"/>
</dbReference>
<dbReference type="Pfam" id="PF12838">
    <property type="entry name" value="Fer4_7"/>
    <property type="match status" value="1"/>
</dbReference>
<dbReference type="AlphaFoldDB" id="A0A5B8QZ47"/>
<evidence type="ECO:0000256" key="2">
    <source>
        <dbReference type="ARBA" id="ARBA00022485"/>
    </source>
</evidence>
<dbReference type="InterPro" id="IPR017896">
    <property type="entry name" value="4Fe4S_Fe-S-bd"/>
</dbReference>
<feature type="binding site" evidence="8">
    <location>
        <position position="143"/>
    </location>
    <ligand>
        <name>[4Fe-4S] cluster</name>
        <dbReference type="ChEBI" id="CHEBI:49883"/>
        <label>3</label>
    </ligand>
</feature>
<keyword evidence="7 8" id="KW-0411">Iron-sulfur</keyword>
<keyword evidence="5" id="KW-0249">Electron transport</keyword>
<dbReference type="PROSITE" id="PS51379">
    <property type="entry name" value="4FE4S_FER_2"/>
    <property type="match status" value="3"/>
</dbReference>